<dbReference type="GO" id="GO:0008270">
    <property type="term" value="F:zinc ion binding"/>
    <property type="evidence" value="ECO:0007669"/>
    <property type="project" value="UniProtKB-KW"/>
</dbReference>
<name>A0AAE6YJC0_9GAMM</name>
<keyword evidence="3" id="KW-0862">Zinc</keyword>
<sequence length="289" mass="34410">MQRHHHCRNCGANVCNGCSSNRIFLPARENKQSRVCKECYPKLSKIQSSVKNVYKGFYYITSQPKEDSQGFLHLIYYDKLNKTASDTKPLDKDWYYNKGRYELLYGYRKDGSNYVYDILERKLYRKTSDIVAYDFYMFQDKPVQKQPLSTRIIKGTLLELNNTDLWLVKGLKASYYYSQLCYKSGLERDRIISLLLKDKGNRYKLFDNFFLKNDKDQNFSFNYIIDFSDINIHLSSEVIEYKLLNELELREEIENLKAQALKCKHFKKQRIINENFNQKLICLDCGQDM</sequence>
<dbReference type="InterPro" id="IPR013083">
    <property type="entry name" value="Znf_RING/FYVE/PHD"/>
</dbReference>
<organism evidence="5 6">
    <name type="scientific">Allofrancisella inopinata</name>
    <dbReference type="NCBI Taxonomy" id="1085647"/>
    <lineage>
        <taxon>Bacteria</taxon>
        <taxon>Pseudomonadati</taxon>
        <taxon>Pseudomonadota</taxon>
        <taxon>Gammaproteobacteria</taxon>
        <taxon>Thiotrichales</taxon>
        <taxon>Francisellaceae</taxon>
        <taxon>Allofrancisella</taxon>
    </lineage>
</organism>
<accession>A0AAE6YJC0</accession>
<evidence type="ECO:0000256" key="3">
    <source>
        <dbReference type="ARBA" id="ARBA00022833"/>
    </source>
</evidence>
<dbReference type="PROSITE" id="PS50178">
    <property type="entry name" value="ZF_FYVE"/>
    <property type="match status" value="1"/>
</dbReference>
<dbReference type="InterPro" id="IPR052113">
    <property type="entry name" value="FYVE-type_Zinc_Finger"/>
</dbReference>
<evidence type="ECO:0000256" key="2">
    <source>
        <dbReference type="ARBA" id="ARBA00022771"/>
    </source>
</evidence>
<dbReference type="Gene3D" id="3.30.40.10">
    <property type="entry name" value="Zinc/RING finger domain, C3HC4 (zinc finger)"/>
    <property type="match status" value="1"/>
</dbReference>
<keyword evidence="6" id="KW-1185">Reference proteome</keyword>
<evidence type="ECO:0000313" key="6">
    <source>
        <dbReference type="Proteomes" id="UP000502004"/>
    </source>
</evidence>
<reference evidence="5 6" key="1">
    <citation type="submission" date="2019-03" db="EMBL/GenBank/DDBJ databases">
        <title>Complete Genome Sequence of Allofrancisella inopinata Strain SYSU YG23 Isolated from Water-Cooling Systems in China.</title>
        <authorList>
            <person name="Ohrman C."/>
            <person name="Uneklint I."/>
            <person name="Sjodin A."/>
        </authorList>
    </citation>
    <scope>NUCLEOTIDE SEQUENCE [LARGE SCALE GENOMIC DNA]</scope>
    <source>
        <strain evidence="5 6">SYSU YG23</strain>
    </source>
</reference>
<dbReference type="PANTHER" id="PTHR39490">
    <property type="entry name" value="ARRESTIN DOMAIN-CONTAINING PROTEIN D"/>
    <property type="match status" value="1"/>
</dbReference>
<dbReference type="PANTHER" id="PTHR39490:SF8">
    <property type="entry name" value="ZINC FINGER FYVE DOMAIN-CONTAINING PROTEIN 21"/>
    <property type="match status" value="1"/>
</dbReference>
<feature type="domain" description="FYVE-type" evidence="4">
    <location>
        <begin position="1"/>
        <end position="44"/>
    </location>
</feature>
<protein>
    <recommendedName>
        <fullName evidence="4">FYVE-type domain-containing protein</fullName>
    </recommendedName>
</protein>
<dbReference type="AlphaFoldDB" id="A0AAE6YJC0"/>
<dbReference type="InterPro" id="IPR011011">
    <property type="entry name" value="Znf_FYVE_PHD"/>
</dbReference>
<keyword evidence="1" id="KW-0479">Metal-binding</keyword>
<dbReference type="SUPFAM" id="SSF57903">
    <property type="entry name" value="FYVE/PHD zinc finger"/>
    <property type="match status" value="1"/>
</dbReference>
<dbReference type="EMBL" id="CP038241">
    <property type="protein sequence ID" value="QIV96818.1"/>
    <property type="molecule type" value="Genomic_DNA"/>
</dbReference>
<dbReference type="InterPro" id="IPR017455">
    <property type="entry name" value="Znf_FYVE-rel"/>
</dbReference>
<keyword evidence="2" id="KW-0863">Zinc-finger</keyword>
<gene>
    <name evidence="5" type="ORF">E4K63_04205</name>
</gene>
<dbReference type="SMART" id="SM00064">
    <property type="entry name" value="FYVE"/>
    <property type="match status" value="1"/>
</dbReference>
<dbReference type="KEGG" id="aii:E4K63_04205"/>
<dbReference type="Proteomes" id="UP000502004">
    <property type="component" value="Chromosome"/>
</dbReference>
<evidence type="ECO:0000259" key="4">
    <source>
        <dbReference type="PROSITE" id="PS50178"/>
    </source>
</evidence>
<dbReference type="Pfam" id="PF01363">
    <property type="entry name" value="FYVE"/>
    <property type="match status" value="1"/>
</dbReference>
<evidence type="ECO:0000256" key="1">
    <source>
        <dbReference type="ARBA" id="ARBA00022723"/>
    </source>
</evidence>
<proteinExistence type="predicted"/>
<dbReference type="InterPro" id="IPR000306">
    <property type="entry name" value="Znf_FYVE"/>
</dbReference>
<evidence type="ECO:0000313" key="5">
    <source>
        <dbReference type="EMBL" id="QIV96818.1"/>
    </source>
</evidence>